<keyword evidence="3" id="KW-1185">Reference proteome</keyword>
<evidence type="ECO:0000256" key="1">
    <source>
        <dbReference type="SAM" id="Phobius"/>
    </source>
</evidence>
<proteinExistence type="predicted"/>
<dbReference type="Proteomes" id="UP000275846">
    <property type="component" value="Unassembled WGS sequence"/>
</dbReference>
<dbReference type="WBParaSite" id="SSLN_0000544401-mRNA-1">
    <property type="protein sequence ID" value="SSLN_0000544401-mRNA-1"/>
    <property type="gene ID" value="SSLN_0000544401"/>
</dbReference>
<feature type="transmembrane region" description="Helical" evidence="1">
    <location>
        <begin position="28"/>
        <end position="46"/>
    </location>
</feature>
<sequence length="77" mass="8859">MVPQFHDGMMARVTDNGPVSEAFAVTNGVWQGCVCASVFFCLMLSVRLMEAYCDVRPGIRLDHWMDGQLLNYRWMHF</sequence>
<accession>A0A183SM25</accession>
<reference evidence="2 3" key="2">
    <citation type="submission" date="2018-11" db="EMBL/GenBank/DDBJ databases">
        <authorList>
            <consortium name="Pathogen Informatics"/>
        </authorList>
    </citation>
    <scope>NUCLEOTIDE SEQUENCE [LARGE SCALE GENOMIC DNA]</scope>
    <source>
        <strain evidence="2 3">NST_G2</strain>
    </source>
</reference>
<gene>
    <name evidence="2" type="ORF">SSLN_LOCUS5273</name>
</gene>
<dbReference type="AlphaFoldDB" id="A0A183SM25"/>
<evidence type="ECO:0000313" key="2">
    <source>
        <dbReference type="EMBL" id="VDL91658.1"/>
    </source>
</evidence>
<evidence type="ECO:0000313" key="3">
    <source>
        <dbReference type="Proteomes" id="UP000275846"/>
    </source>
</evidence>
<dbReference type="EMBL" id="UYSU01033184">
    <property type="protein sequence ID" value="VDL91658.1"/>
    <property type="molecule type" value="Genomic_DNA"/>
</dbReference>
<keyword evidence="1" id="KW-0812">Transmembrane</keyword>
<dbReference type="OrthoDB" id="10351998at2759"/>
<keyword evidence="1" id="KW-0472">Membrane</keyword>
<name>A0A183SM25_SCHSO</name>
<evidence type="ECO:0000313" key="4">
    <source>
        <dbReference type="WBParaSite" id="SSLN_0000544401-mRNA-1"/>
    </source>
</evidence>
<reference evidence="4" key="1">
    <citation type="submission" date="2016-06" db="UniProtKB">
        <authorList>
            <consortium name="WormBaseParasite"/>
        </authorList>
    </citation>
    <scope>IDENTIFICATION</scope>
</reference>
<protein>
    <submittedName>
        <fullName evidence="4">Reverse transcriptase domain-containing protein</fullName>
    </submittedName>
</protein>
<keyword evidence="1" id="KW-1133">Transmembrane helix</keyword>
<organism evidence="4">
    <name type="scientific">Schistocephalus solidus</name>
    <name type="common">Tapeworm</name>
    <dbReference type="NCBI Taxonomy" id="70667"/>
    <lineage>
        <taxon>Eukaryota</taxon>
        <taxon>Metazoa</taxon>
        <taxon>Spiralia</taxon>
        <taxon>Lophotrochozoa</taxon>
        <taxon>Platyhelminthes</taxon>
        <taxon>Cestoda</taxon>
        <taxon>Eucestoda</taxon>
        <taxon>Diphyllobothriidea</taxon>
        <taxon>Diphyllobothriidae</taxon>
        <taxon>Schistocephalus</taxon>
    </lineage>
</organism>